<sequence>LDDGMAQPAKVELRDDLLELHGTSRYPQNPNKPQNAIVGIWIHEGRKHQVKKMMSAIGHRVLVLHRDAFGPLRLTDVEEGCWRELRDEEIAALREQTSADKEDADE</sequence>
<comment type="caution">
    <text evidence="1">The sequence shown here is derived from an EMBL/GenBank/DDBJ whole genome shotgun (WGS) entry which is preliminary data.</text>
</comment>
<evidence type="ECO:0000313" key="2">
    <source>
        <dbReference type="Proteomes" id="UP000698335"/>
    </source>
</evidence>
<accession>A0A930YSW9</accession>
<dbReference type="Proteomes" id="UP000698335">
    <property type="component" value="Unassembled WGS sequence"/>
</dbReference>
<dbReference type="GO" id="GO:0140098">
    <property type="term" value="F:catalytic activity, acting on RNA"/>
    <property type="evidence" value="ECO:0007669"/>
    <property type="project" value="UniProtKB-ARBA"/>
</dbReference>
<dbReference type="SUPFAM" id="SSF55120">
    <property type="entry name" value="Pseudouridine synthase"/>
    <property type="match status" value="1"/>
</dbReference>
<dbReference type="Gene3D" id="3.30.2350.10">
    <property type="entry name" value="Pseudouridine synthase"/>
    <property type="match status" value="1"/>
</dbReference>
<gene>
    <name evidence="1" type="ORF">HXK26_06255</name>
</gene>
<protein>
    <submittedName>
        <fullName evidence="1">rRNA pseudouridine synthase</fullName>
    </submittedName>
</protein>
<dbReference type="GO" id="GO:0006396">
    <property type="term" value="P:RNA processing"/>
    <property type="evidence" value="ECO:0007669"/>
    <property type="project" value="UniProtKB-ARBA"/>
</dbReference>
<name>A0A930YSW9_9ACTN</name>
<dbReference type="EMBL" id="JABZGW010000290">
    <property type="protein sequence ID" value="MBF4808282.1"/>
    <property type="molecule type" value="Genomic_DNA"/>
</dbReference>
<dbReference type="AlphaFoldDB" id="A0A930YSW9"/>
<feature type="non-terminal residue" evidence="1">
    <location>
        <position position="1"/>
    </location>
</feature>
<proteinExistence type="predicted"/>
<dbReference type="InterPro" id="IPR050343">
    <property type="entry name" value="RsuA_PseudoU_synthase"/>
</dbReference>
<organism evidence="1 2">
    <name type="scientific">Lancefieldella rimae</name>
    <dbReference type="NCBI Taxonomy" id="1383"/>
    <lineage>
        <taxon>Bacteria</taxon>
        <taxon>Bacillati</taxon>
        <taxon>Actinomycetota</taxon>
        <taxon>Coriobacteriia</taxon>
        <taxon>Coriobacteriales</taxon>
        <taxon>Atopobiaceae</taxon>
        <taxon>Lancefieldella</taxon>
    </lineage>
</organism>
<dbReference type="GO" id="GO:0003723">
    <property type="term" value="F:RNA binding"/>
    <property type="evidence" value="ECO:0007669"/>
    <property type="project" value="InterPro"/>
</dbReference>
<dbReference type="GO" id="GO:0001522">
    <property type="term" value="P:pseudouridine synthesis"/>
    <property type="evidence" value="ECO:0007669"/>
    <property type="project" value="InterPro"/>
</dbReference>
<dbReference type="GO" id="GO:0009982">
    <property type="term" value="F:pseudouridine synthase activity"/>
    <property type="evidence" value="ECO:0007669"/>
    <property type="project" value="InterPro"/>
</dbReference>
<reference evidence="1" key="1">
    <citation type="submission" date="2020-04" db="EMBL/GenBank/DDBJ databases">
        <title>Deep metagenomics examines the oral microbiome during advanced dental caries in children, revealing novel taxa and co-occurrences with host molecules.</title>
        <authorList>
            <person name="Baker J.L."/>
            <person name="Morton J.T."/>
            <person name="Dinis M."/>
            <person name="Alvarez R."/>
            <person name="Tran N.C."/>
            <person name="Knight R."/>
            <person name="Edlund A."/>
        </authorList>
    </citation>
    <scope>NUCLEOTIDE SEQUENCE</scope>
    <source>
        <strain evidence="1">JCVI_38_bin.5</strain>
    </source>
</reference>
<dbReference type="PANTHER" id="PTHR47683">
    <property type="entry name" value="PSEUDOURIDINE SYNTHASE FAMILY PROTEIN-RELATED"/>
    <property type="match status" value="1"/>
</dbReference>
<dbReference type="InterPro" id="IPR020103">
    <property type="entry name" value="PsdUridine_synth_cat_dom_sf"/>
</dbReference>
<dbReference type="PANTHER" id="PTHR47683:SF2">
    <property type="entry name" value="RNA-BINDING S4 DOMAIN-CONTAINING PROTEIN"/>
    <property type="match status" value="1"/>
</dbReference>
<evidence type="ECO:0000313" key="1">
    <source>
        <dbReference type="EMBL" id="MBF4808282.1"/>
    </source>
</evidence>